<organism evidence="3 4">
    <name type="scientific">Trichonephila clavata</name>
    <name type="common">Joro spider</name>
    <name type="synonym">Nephila clavata</name>
    <dbReference type="NCBI Taxonomy" id="2740835"/>
    <lineage>
        <taxon>Eukaryota</taxon>
        <taxon>Metazoa</taxon>
        <taxon>Ecdysozoa</taxon>
        <taxon>Arthropoda</taxon>
        <taxon>Chelicerata</taxon>
        <taxon>Arachnida</taxon>
        <taxon>Araneae</taxon>
        <taxon>Araneomorphae</taxon>
        <taxon>Entelegynae</taxon>
        <taxon>Araneoidea</taxon>
        <taxon>Nephilidae</taxon>
        <taxon>Trichonephila</taxon>
    </lineage>
</organism>
<accession>A0A8X6IV77</accession>
<evidence type="ECO:0000259" key="2">
    <source>
        <dbReference type="PROSITE" id="PS51741"/>
    </source>
</evidence>
<dbReference type="PANTHER" id="PTHR15735:SF21">
    <property type="entry name" value="PROTEIN NERVOUS WRECK"/>
    <property type="match status" value="1"/>
</dbReference>
<keyword evidence="4" id="KW-1185">Reference proteome</keyword>
<dbReference type="SMART" id="SM00055">
    <property type="entry name" value="FCH"/>
    <property type="match status" value="1"/>
</dbReference>
<gene>
    <name evidence="3" type="primary">nwk</name>
    <name evidence="3" type="ORF">TNCT_183501</name>
</gene>
<dbReference type="InterPro" id="IPR031160">
    <property type="entry name" value="F_BAR_dom"/>
</dbReference>
<dbReference type="Proteomes" id="UP000887116">
    <property type="component" value="Unassembled WGS sequence"/>
</dbReference>
<evidence type="ECO:0000256" key="1">
    <source>
        <dbReference type="PROSITE-ProRule" id="PRU01077"/>
    </source>
</evidence>
<dbReference type="PROSITE" id="PS51741">
    <property type="entry name" value="F_BAR"/>
    <property type="match status" value="1"/>
</dbReference>
<name>A0A8X6IV77_TRICU</name>
<feature type="domain" description="F-BAR" evidence="2">
    <location>
        <begin position="12"/>
        <end position="202"/>
    </location>
</feature>
<dbReference type="GO" id="GO:0031594">
    <property type="term" value="C:neuromuscular junction"/>
    <property type="evidence" value="ECO:0007669"/>
    <property type="project" value="TreeGrafter"/>
</dbReference>
<reference evidence="3" key="1">
    <citation type="submission" date="2020-07" db="EMBL/GenBank/DDBJ databases">
        <title>Multicomponent nature underlies the extraordinary mechanical properties of spider dragline silk.</title>
        <authorList>
            <person name="Kono N."/>
            <person name="Nakamura H."/>
            <person name="Mori M."/>
            <person name="Yoshida Y."/>
            <person name="Ohtoshi R."/>
            <person name="Malay A.D."/>
            <person name="Moran D.A.P."/>
            <person name="Tomita M."/>
            <person name="Numata K."/>
            <person name="Arakawa K."/>
        </authorList>
    </citation>
    <scope>NUCLEOTIDE SEQUENCE</scope>
</reference>
<dbReference type="PANTHER" id="PTHR15735">
    <property type="entry name" value="FCH AND DOUBLE SH3 DOMAINS PROTEIN"/>
    <property type="match status" value="1"/>
</dbReference>
<keyword evidence="1" id="KW-0175">Coiled coil</keyword>
<dbReference type="InterPro" id="IPR027267">
    <property type="entry name" value="AH/BAR_dom_sf"/>
</dbReference>
<protein>
    <submittedName>
        <fullName evidence="3">Protein nervous wreck</fullName>
    </submittedName>
</protein>
<dbReference type="InterPro" id="IPR001060">
    <property type="entry name" value="FCH_dom"/>
</dbReference>
<comment type="caution">
    <text evidence="3">The sequence shown here is derived from an EMBL/GenBank/DDBJ whole genome shotgun (WGS) entry which is preliminary data.</text>
</comment>
<dbReference type="Pfam" id="PF00611">
    <property type="entry name" value="FCH"/>
    <property type="match status" value="1"/>
</dbReference>
<evidence type="ECO:0000313" key="4">
    <source>
        <dbReference type="Proteomes" id="UP000887116"/>
    </source>
</evidence>
<dbReference type="Gene3D" id="1.20.1270.60">
    <property type="entry name" value="Arfaptin homology (AH) domain/BAR domain"/>
    <property type="match status" value="1"/>
</dbReference>
<dbReference type="AlphaFoldDB" id="A0A8X6IV77"/>
<dbReference type="GO" id="GO:0055037">
    <property type="term" value="C:recycling endosome"/>
    <property type="evidence" value="ECO:0007669"/>
    <property type="project" value="TreeGrafter"/>
</dbReference>
<dbReference type="SUPFAM" id="SSF103657">
    <property type="entry name" value="BAR/IMD domain-like"/>
    <property type="match status" value="1"/>
</dbReference>
<proteinExistence type="predicted"/>
<dbReference type="GO" id="GO:0030833">
    <property type="term" value="P:regulation of actin filament polymerization"/>
    <property type="evidence" value="ECO:0007669"/>
    <property type="project" value="TreeGrafter"/>
</dbReference>
<dbReference type="EMBL" id="BMAO01006813">
    <property type="protein sequence ID" value="GFR11760.1"/>
    <property type="molecule type" value="Genomic_DNA"/>
</dbReference>
<dbReference type="GO" id="GO:0007274">
    <property type="term" value="P:neuromuscular synaptic transmission"/>
    <property type="evidence" value="ECO:0007669"/>
    <property type="project" value="TreeGrafter"/>
</dbReference>
<dbReference type="OrthoDB" id="10065861at2759"/>
<evidence type="ECO:0000313" key="3">
    <source>
        <dbReference type="EMBL" id="GFR11760.1"/>
    </source>
</evidence>
<sequence>MSVKMQPPPRKGKVTTALKNIHNEQLVKLQMKHQQDSDFLDDIRNFSKMRAVIEKDYAQALLKLATSHLQKKGGPESKPKDGESHNTVYGVWKTLLDETEKIAKARLAATEVYQQQVSEGAKSLRLYKLQVAKKCFENLKKMHEEIQTCVTEIDKSKKLYFEEEHMAHDARDKAHDADENFHFVVKLVIYKLLKLEMITSWP</sequence>